<evidence type="ECO:0000313" key="3">
    <source>
        <dbReference type="EMBL" id="KAL3802973.1"/>
    </source>
</evidence>
<name>A0ABD3QRK2_9STRA</name>
<feature type="coiled-coil region" evidence="1">
    <location>
        <begin position="52"/>
        <end position="97"/>
    </location>
</feature>
<feature type="signal peptide" evidence="2">
    <location>
        <begin position="1"/>
        <end position="19"/>
    </location>
</feature>
<dbReference type="AlphaFoldDB" id="A0ABD3QRK2"/>
<gene>
    <name evidence="3" type="ORF">HJC23_011596</name>
</gene>
<feature type="chain" id="PRO_5044877875" evidence="2">
    <location>
        <begin position="20"/>
        <end position="319"/>
    </location>
</feature>
<keyword evidence="1" id="KW-0175">Coiled coil</keyword>
<proteinExistence type="predicted"/>
<evidence type="ECO:0000313" key="4">
    <source>
        <dbReference type="Proteomes" id="UP001516023"/>
    </source>
</evidence>
<sequence>MMTFQRVAILASICFSTQQLDVSGFAANPISSNRQVPLSVTGLRESGSGFPESSAAAKAAELKRKAEDAKRKAEELKRVAEAKAAAAMKAVKQANDKAQFTADAEAAAPQVIAQETTKVNAQADAVKEIRSKASSRVVISDGAIIPINEGTIEFTAGILGGAAVLALGGGPVLAVVAAAAANYLSKKDELGEVNELVQGLSRASLETVNWFAKLDSKYSVIGKLQDAMNDAIEKLKNSSSESAETIATLEKTVSQTTKQLQDLAKETDFLEGTKQALGVVGEVIETSVDKAADANKEYKLTERVSGALKTAIDKAKAPE</sequence>
<organism evidence="3 4">
    <name type="scientific">Cyclotella cryptica</name>
    <dbReference type="NCBI Taxonomy" id="29204"/>
    <lineage>
        <taxon>Eukaryota</taxon>
        <taxon>Sar</taxon>
        <taxon>Stramenopiles</taxon>
        <taxon>Ochrophyta</taxon>
        <taxon>Bacillariophyta</taxon>
        <taxon>Coscinodiscophyceae</taxon>
        <taxon>Thalassiosirophycidae</taxon>
        <taxon>Stephanodiscales</taxon>
        <taxon>Stephanodiscaceae</taxon>
        <taxon>Cyclotella</taxon>
    </lineage>
</organism>
<evidence type="ECO:0000256" key="1">
    <source>
        <dbReference type="SAM" id="Coils"/>
    </source>
</evidence>
<evidence type="ECO:0000256" key="2">
    <source>
        <dbReference type="SAM" id="SignalP"/>
    </source>
</evidence>
<accession>A0ABD3QRK2</accession>
<protein>
    <submittedName>
        <fullName evidence="3">Uncharacterized protein</fullName>
    </submittedName>
</protein>
<keyword evidence="2" id="KW-0732">Signal</keyword>
<comment type="caution">
    <text evidence="3">The sequence shown here is derived from an EMBL/GenBank/DDBJ whole genome shotgun (WGS) entry which is preliminary data.</text>
</comment>
<reference evidence="3 4" key="1">
    <citation type="journal article" date="2020" name="G3 (Bethesda)">
        <title>Improved Reference Genome for Cyclotella cryptica CCMP332, a Model for Cell Wall Morphogenesis, Salinity Adaptation, and Lipid Production in Diatoms (Bacillariophyta).</title>
        <authorList>
            <person name="Roberts W.R."/>
            <person name="Downey K.M."/>
            <person name="Ruck E.C."/>
            <person name="Traller J.C."/>
            <person name="Alverson A.J."/>
        </authorList>
    </citation>
    <scope>NUCLEOTIDE SEQUENCE [LARGE SCALE GENOMIC DNA]</scope>
    <source>
        <strain evidence="3 4">CCMP332</strain>
    </source>
</reference>
<feature type="coiled-coil region" evidence="1">
    <location>
        <begin position="221"/>
        <end position="266"/>
    </location>
</feature>
<dbReference type="Proteomes" id="UP001516023">
    <property type="component" value="Unassembled WGS sequence"/>
</dbReference>
<keyword evidence="4" id="KW-1185">Reference proteome</keyword>
<dbReference type="EMBL" id="JABMIG020000016">
    <property type="protein sequence ID" value="KAL3802973.1"/>
    <property type="molecule type" value="Genomic_DNA"/>
</dbReference>